<feature type="compositionally biased region" description="Basic and acidic residues" evidence="1">
    <location>
        <begin position="85"/>
        <end position="101"/>
    </location>
</feature>
<proteinExistence type="predicted"/>
<protein>
    <submittedName>
        <fullName evidence="2">Uncharacterized protein</fullName>
    </submittedName>
</protein>
<accession>A0A1G2D111</accession>
<evidence type="ECO:0000256" key="1">
    <source>
        <dbReference type="SAM" id="MobiDB-lite"/>
    </source>
</evidence>
<reference evidence="2 3" key="1">
    <citation type="journal article" date="2016" name="Nat. Commun.">
        <title>Thousands of microbial genomes shed light on interconnected biogeochemical processes in an aquifer system.</title>
        <authorList>
            <person name="Anantharaman K."/>
            <person name="Brown C.T."/>
            <person name="Hug L.A."/>
            <person name="Sharon I."/>
            <person name="Castelle C.J."/>
            <person name="Probst A.J."/>
            <person name="Thomas B.C."/>
            <person name="Singh A."/>
            <person name="Wilkins M.J."/>
            <person name="Karaoz U."/>
            <person name="Brodie E.L."/>
            <person name="Williams K.H."/>
            <person name="Hubbard S.S."/>
            <person name="Banfield J.F."/>
        </authorList>
    </citation>
    <scope>NUCLEOTIDE SEQUENCE [LARGE SCALE GENOMIC DNA]</scope>
</reference>
<dbReference type="Proteomes" id="UP000177122">
    <property type="component" value="Unassembled WGS sequence"/>
</dbReference>
<evidence type="ECO:0000313" key="3">
    <source>
        <dbReference type="Proteomes" id="UP000177122"/>
    </source>
</evidence>
<dbReference type="AlphaFoldDB" id="A0A1G2D111"/>
<name>A0A1G2D111_9BACT</name>
<sequence>MKVIQGKGPIGWRDWLLQCGSVLVKNEQDVRVHTSSNPACLGSVLRVSPDGMELSILVYQSSVCVTKIAAHTILRIEVFNSRRLSRSDPQTERMRDMREVEFPPIPIDDSCP</sequence>
<dbReference type="EMBL" id="MHLI01000002">
    <property type="protein sequence ID" value="OGZ06448.1"/>
    <property type="molecule type" value="Genomic_DNA"/>
</dbReference>
<comment type="caution">
    <text evidence="2">The sequence shown here is derived from an EMBL/GenBank/DDBJ whole genome shotgun (WGS) entry which is preliminary data.</text>
</comment>
<evidence type="ECO:0000313" key="2">
    <source>
        <dbReference type="EMBL" id="OGZ06448.1"/>
    </source>
</evidence>
<feature type="region of interest" description="Disordered" evidence="1">
    <location>
        <begin position="85"/>
        <end position="112"/>
    </location>
</feature>
<gene>
    <name evidence="2" type="ORF">A2845_06030</name>
</gene>
<organism evidence="2 3">
    <name type="scientific">Candidatus Lloydbacteria bacterium RIFCSPHIGHO2_01_FULL_49_22</name>
    <dbReference type="NCBI Taxonomy" id="1798658"/>
    <lineage>
        <taxon>Bacteria</taxon>
        <taxon>Candidatus Lloydiibacteriota</taxon>
    </lineage>
</organism>